<reference evidence="2 3" key="1">
    <citation type="submission" date="2021-03" db="EMBL/GenBank/DDBJ databases">
        <title>Antimicrobial resistance genes in bacteria isolated from Japanese honey, and their potential for conferring macrolide and lincosamide resistance in the American foulbrood pathogen Paenibacillus larvae.</title>
        <authorList>
            <person name="Okamoto M."/>
            <person name="Kumagai M."/>
            <person name="Kanamori H."/>
            <person name="Takamatsu D."/>
        </authorList>
    </citation>
    <scope>NUCLEOTIDE SEQUENCE [LARGE SCALE GENOMIC DNA]</scope>
    <source>
        <strain evidence="2 3">J41TS12</strain>
    </source>
</reference>
<dbReference type="Proteomes" id="UP000681162">
    <property type="component" value="Unassembled WGS sequence"/>
</dbReference>
<evidence type="ECO:0000256" key="1">
    <source>
        <dbReference type="SAM" id="MobiDB-lite"/>
    </source>
</evidence>
<organism evidence="2 3">
    <name type="scientific">Paenibacillus antibioticophila</name>
    <dbReference type="NCBI Taxonomy" id="1274374"/>
    <lineage>
        <taxon>Bacteria</taxon>
        <taxon>Bacillati</taxon>
        <taxon>Bacillota</taxon>
        <taxon>Bacilli</taxon>
        <taxon>Bacillales</taxon>
        <taxon>Paenibacillaceae</taxon>
        <taxon>Paenibacillus</taxon>
    </lineage>
</organism>
<feature type="region of interest" description="Disordered" evidence="1">
    <location>
        <begin position="15"/>
        <end position="63"/>
    </location>
</feature>
<dbReference type="EMBL" id="BORR01000002">
    <property type="protein sequence ID" value="GIO35892.1"/>
    <property type="molecule type" value="Genomic_DNA"/>
</dbReference>
<sequence>MGNWWCAPDLAGNYSGGGGENLSREATSAPGPQGSEALRPKGFRTPRPEAPSPNFEDQRDMHTVPVESLSPFHLILTDITSS</sequence>
<name>A0A920CGN8_9BACL</name>
<keyword evidence="3" id="KW-1185">Reference proteome</keyword>
<protein>
    <submittedName>
        <fullName evidence="2">Uncharacterized protein</fullName>
    </submittedName>
</protein>
<evidence type="ECO:0000313" key="2">
    <source>
        <dbReference type="EMBL" id="GIO35892.1"/>
    </source>
</evidence>
<evidence type="ECO:0000313" key="3">
    <source>
        <dbReference type="Proteomes" id="UP000681162"/>
    </source>
</evidence>
<comment type="caution">
    <text evidence="2">The sequence shown here is derived from an EMBL/GenBank/DDBJ whole genome shotgun (WGS) entry which is preliminary data.</text>
</comment>
<gene>
    <name evidence="2" type="ORF">J41TS12_07530</name>
</gene>
<dbReference type="AlphaFoldDB" id="A0A920CGN8"/>
<accession>A0A920CGN8</accession>
<proteinExistence type="predicted"/>